<keyword evidence="3" id="KW-1185">Reference proteome</keyword>
<dbReference type="EMBL" id="JH603170">
    <property type="protein sequence ID" value="EIC19849.1"/>
    <property type="molecule type" value="Genomic_DNA"/>
</dbReference>
<feature type="compositionally biased region" description="Basic and acidic residues" evidence="1">
    <location>
        <begin position="61"/>
        <end position="70"/>
    </location>
</feature>
<evidence type="ECO:0008006" key="4">
    <source>
        <dbReference type="Google" id="ProtNLM"/>
    </source>
</evidence>
<accession>H8Z7D3</accession>
<dbReference type="AlphaFoldDB" id="H8Z7D3"/>
<protein>
    <recommendedName>
        <fullName evidence="4">Transcription regulator of the Arc/MetJ class</fullName>
    </recommendedName>
</protein>
<gene>
    <name evidence="2" type="ORF">Thi970DRAFT_03454</name>
</gene>
<dbReference type="Proteomes" id="UP000002964">
    <property type="component" value="Unassembled WGS sequence"/>
</dbReference>
<name>H8Z7D3_9GAMM</name>
<proteinExistence type="predicted"/>
<organism evidence="2 3">
    <name type="scientific">Thiorhodovibrio frisius</name>
    <dbReference type="NCBI Taxonomy" id="631362"/>
    <lineage>
        <taxon>Bacteria</taxon>
        <taxon>Pseudomonadati</taxon>
        <taxon>Pseudomonadota</taxon>
        <taxon>Gammaproteobacteria</taxon>
        <taxon>Chromatiales</taxon>
        <taxon>Chromatiaceae</taxon>
        <taxon>Thiorhodovibrio</taxon>
    </lineage>
</organism>
<dbReference type="STRING" id="631362.Thi970DRAFT_03454"/>
<reference evidence="3" key="1">
    <citation type="submission" date="2011-06" db="EMBL/GenBank/DDBJ databases">
        <authorList>
            <consortium name="US DOE Joint Genome Institute (JGI-PGF)"/>
            <person name="Lucas S."/>
            <person name="Han J."/>
            <person name="Lapidus A."/>
            <person name="Cheng J.-F."/>
            <person name="Goodwin L."/>
            <person name="Pitluck S."/>
            <person name="Peters L."/>
            <person name="Land M.L."/>
            <person name="Hauser L."/>
            <person name="Vogl K."/>
            <person name="Liu Z."/>
            <person name="Overmann J."/>
            <person name="Frigaard N.-U."/>
            <person name="Bryant D.A."/>
            <person name="Woyke T.J."/>
        </authorList>
    </citation>
    <scope>NUCLEOTIDE SEQUENCE [LARGE SCALE GENOMIC DNA]</scope>
    <source>
        <strain evidence="3">970</strain>
    </source>
</reference>
<evidence type="ECO:0000313" key="3">
    <source>
        <dbReference type="Proteomes" id="UP000002964"/>
    </source>
</evidence>
<sequence length="70" mass="7700">MSRAVRTTLNIDDDLLQSAQALCGIQEKTALVREGLKALIERESARRLARLGGSEPQLEPIPRRQADSDA</sequence>
<evidence type="ECO:0000256" key="1">
    <source>
        <dbReference type="SAM" id="MobiDB-lite"/>
    </source>
</evidence>
<evidence type="ECO:0000313" key="2">
    <source>
        <dbReference type="EMBL" id="EIC19849.1"/>
    </source>
</evidence>
<dbReference type="HOGENOM" id="CLU_179376_1_1_6"/>
<dbReference type="eggNOG" id="COG5450">
    <property type="taxonomic scope" value="Bacteria"/>
</dbReference>
<dbReference type="Pfam" id="PF09957">
    <property type="entry name" value="VapB_antitoxin"/>
    <property type="match status" value="1"/>
</dbReference>
<feature type="region of interest" description="Disordered" evidence="1">
    <location>
        <begin position="49"/>
        <end position="70"/>
    </location>
</feature>
<reference evidence="2 3" key="2">
    <citation type="submission" date="2011-11" db="EMBL/GenBank/DDBJ databases">
        <authorList>
            <consortium name="US DOE Joint Genome Institute"/>
            <person name="Lucas S."/>
            <person name="Han J."/>
            <person name="Lapidus A."/>
            <person name="Cheng J.-F."/>
            <person name="Goodwin L."/>
            <person name="Pitluck S."/>
            <person name="Peters L."/>
            <person name="Ovchinnikova G."/>
            <person name="Zhang X."/>
            <person name="Detter J.C."/>
            <person name="Han C."/>
            <person name="Tapia R."/>
            <person name="Land M."/>
            <person name="Hauser L."/>
            <person name="Kyrpides N."/>
            <person name="Ivanova N."/>
            <person name="Pagani I."/>
            <person name="Vogl K."/>
            <person name="Liu Z."/>
            <person name="Overmann J."/>
            <person name="Frigaard N.-U."/>
            <person name="Bryant D."/>
            <person name="Woyke T."/>
        </authorList>
    </citation>
    <scope>NUCLEOTIDE SEQUENCE [LARGE SCALE GENOMIC DNA]</scope>
    <source>
        <strain evidence="2 3">970</strain>
    </source>
</reference>
<dbReference type="InterPro" id="IPR019239">
    <property type="entry name" value="VapB_antitoxin"/>
</dbReference>